<protein>
    <recommendedName>
        <fullName evidence="6">Ascorbate-dependent monooxygenase</fullName>
    </recommendedName>
</protein>
<feature type="chain" id="PRO_5034725522" description="Ascorbate-dependent monooxygenase" evidence="3">
    <location>
        <begin position="25"/>
        <end position="481"/>
    </location>
</feature>
<evidence type="ECO:0000256" key="2">
    <source>
        <dbReference type="SAM" id="MobiDB-lite"/>
    </source>
</evidence>
<dbReference type="Gene3D" id="2.60.120.230">
    <property type="match status" value="1"/>
</dbReference>
<evidence type="ECO:0000256" key="3">
    <source>
        <dbReference type="SAM" id="SignalP"/>
    </source>
</evidence>
<sequence>MQRRTILALILILGFGSLQTTVVAAAPADSAATVQVTYAKHIAPILFENCATCHRPGEVAPFSLLTYQDAKRRASQISEVTESKYMPPWLPVDGHGDFAGARKLTPAQIKMIRVWADSGAPEGNPADLPPAPKFAEGWALGEPDMVVKMTEKYTLRAEGKDVFRVFVIPIDLPEDKYVTAVDYRPTNRKILHHALMFTDTQKQARKLDEQDKEPGYGNGRAGGLGFVPSGGLGGWAPGVTPRHLPDGVARILHKGADLVLQVHFHPSGKVEEEQSSIGLYFAKKEPQRLAISLPKGMRRQSLDIAPGKKDFTLTDTFTLPLEAQVVGIFPHAHLLCKEIKVDATLPDGTQKPLIWIKDWDWNWQDEFLYDKTIKLPAGTKIDQKYVFDNSADNVRNPNNPPKRVTWGEQTADEMAITFFIVTAPKDALLFQLGRGRRADAGGAPGADIATSAIRDALRRRAEQNLNQAQGQPDSKPQANPK</sequence>
<keyword evidence="3" id="KW-0732">Signal</keyword>
<dbReference type="Gene3D" id="2.60.120.310">
    <property type="entry name" value="Copper type II, ascorbate-dependent monooxygenase, N-terminal domain"/>
    <property type="match status" value="1"/>
</dbReference>
<evidence type="ECO:0000313" key="4">
    <source>
        <dbReference type="EMBL" id="QOV91289.1"/>
    </source>
</evidence>
<organism evidence="4 5">
    <name type="scientific">Humisphaera borealis</name>
    <dbReference type="NCBI Taxonomy" id="2807512"/>
    <lineage>
        <taxon>Bacteria</taxon>
        <taxon>Pseudomonadati</taxon>
        <taxon>Planctomycetota</taxon>
        <taxon>Phycisphaerae</taxon>
        <taxon>Tepidisphaerales</taxon>
        <taxon>Tepidisphaeraceae</taxon>
        <taxon>Humisphaera</taxon>
    </lineage>
</organism>
<dbReference type="KEGG" id="hbs:IPV69_08010"/>
<reference evidence="4 5" key="1">
    <citation type="submission" date="2020-10" db="EMBL/GenBank/DDBJ databases">
        <title>Wide distribution of Phycisphaera-like planctomycetes from WD2101 soil group in peatlands and genome analysis of the first cultivated representative.</title>
        <authorList>
            <person name="Dedysh S.N."/>
            <person name="Beletsky A.V."/>
            <person name="Ivanova A."/>
            <person name="Kulichevskaya I.S."/>
            <person name="Suzina N.E."/>
            <person name="Philippov D.A."/>
            <person name="Rakitin A.L."/>
            <person name="Mardanov A.V."/>
            <person name="Ravin N.V."/>
        </authorList>
    </citation>
    <scope>NUCLEOTIDE SEQUENCE [LARGE SCALE GENOMIC DNA]</scope>
    <source>
        <strain evidence="4 5">M1803</strain>
    </source>
</reference>
<evidence type="ECO:0000256" key="1">
    <source>
        <dbReference type="ARBA" id="ARBA00023157"/>
    </source>
</evidence>
<proteinExistence type="predicted"/>
<evidence type="ECO:0008006" key="6">
    <source>
        <dbReference type="Google" id="ProtNLM"/>
    </source>
</evidence>
<feature type="region of interest" description="Disordered" evidence="2">
    <location>
        <begin position="461"/>
        <end position="481"/>
    </location>
</feature>
<dbReference type="InterPro" id="IPR014784">
    <property type="entry name" value="Cu2_ascorb_mOase-like_C"/>
</dbReference>
<dbReference type="GO" id="GO:0016715">
    <property type="term" value="F:oxidoreductase activity, acting on paired donors, with incorporation or reduction of molecular oxygen, reduced ascorbate as one donor, and incorporation of one atom of oxygen"/>
    <property type="evidence" value="ECO:0007669"/>
    <property type="project" value="InterPro"/>
</dbReference>
<keyword evidence="5" id="KW-1185">Reference proteome</keyword>
<feature type="compositionally biased region" description="Polar residues" evidence="2">
    <location>
        <begin position="463"/>
        <end position="481"/>
    </location>
</feature>
<dbReference type="SUPFAM" id="SSF49742">
    <property type="entry name" value="PHM/PNGase F"/>
    <property type="match status" value="2"/>
</dbReference>
<dbReference type="Proteomes" id="UP000593765">
    <property type="component" value="Chromosome"/>
</dbReference>
<accession>A0A7M2X0U4</accession>
<dbReference type="InterPro" id="IPR008977">
    <property type="entry name" value="PHM/PNGase_F_dom_sf"/>
</dbReference>
<keyword evidence="1" id="KW-1015">Disulfide bond</keyword>
<gene>
    <name evidence="4" type="ORF">IPV69_08010</name>
</gene>
<dbReference type="RefSeq" id="WP_206294501.1">
    <property type="nucleotide sequence ID" value="NZ_CP063458.1"/>
</dbReference>
<name>A0A7M2X0U4_9BACT</name>
<dbReference type="AlphaFoldDB" id="A0A7M2X0U4"/>
<dbReference type="EMBL" id="CP063458">
    <property type="protein sequence ID" value="QOV91289.1"/>
    <property type="molecule type" value="Genomic_DNA"/>
</dbReference>
<evidence type="ECO:0000313" key="5">
    <source>
        <dbReference type="Proteomes" id="UP000593765"/>
    </source>
</evidence>
<feature type="signal peptide" evidence="3">
    <location>
        <begin position="1"/>
        <end position="24"/>
    </location>
</feature>
<dbReference type="GO" id="GO:0005507">
    <property type="term" value="F:copper ion binding"/>
    <property type="evidence" value="ECO:0007669"/>
    <property type="project" value="InterPro"/>
</dbReference>
<dbReference type="InterPro" id="IPR036939">
    <property type="entry name" value="Cu2_ascorb_mOase_N_sf"/>
</dbReference>